<gene>
    <name evidence="2" type="ORF">IW19_01460</name>
</gene>
<keyword evidence="3" id="KW-1185">Reference proteome</keyword>
<dbReference type="OrthoDB" id="1200238at2"/>
<proteinExistence type="predicted"/>
<organism evidence="2 3">
    <name type="scientific">Flavobacterium reichenbachii</name>
    <dbReference type="NCBI Taxonomy" id="362418"/>
    <lineage>
        <taxon>Bacteria</taxon>
        <taxon>Pseudomonadati</taxon>
        <taxon>Bacteroidota</taxon>
        <taxon>Flavobacteriia</taxon>
        <taxon>Flavobacteriales</taxon>
        <taxon>Flavobacteriaceae</taxon>
        <taxon>Flavobacterium</taxon>
    </lineage>
</organism>
<comment type="caution">
    <text evidence="2">The sequence shown here is derived from an EMBL/GenBank/DDBJ whole genome shotgun (WGS) entry which is preliminary data.</text>
</comment>
<keyword evidence="1" id="KW-0812">Transmembrane</keyword>
<evidence type="ECO:0000256" key="1">
    <source>
        <dbReference type="SAM" id="Phobius"/>
    </source>
</evidence>
<protein>
    <submittedName>
        <fullName evidence="2">Uncharacterized protein</fullName>
    </submittedName>
</protein>
<dbReference type="eggNOG" id="ENOG5032RYN">
    <property type="taxonomic scope" value="Bacteria"/>
</dbReference>
<sequence length="215" mass="24723">MKHIDRIGNLLPLGYVILVMIGIIRESVFFYQIGINILKYSSIMDILISPLATLTSHPIVLAAIILMIILHFKLPDLLQKNDHKNWVRRLFELDKIKDKISQEEQKNYYIIISIKTFFAVFFSFFLGFGIADGYAVSNKIKNNELDYDCKLNFNTGESEDVFLINTNTEYYFFVTKGSQTIKIAPIGSIKSIELTKNRALNKSLQLPGKINSRIY</sequence>
<keyword evidence="1" id="KW-0472">Membrane</keyword>
<dbReference type="Proteomes" id="UP000028715">
    <property type="component" value="Unassembled WGS sequence"/>
</dbReference>
<dbReference type="RefSeq" id="WP_035680304.1">
    <property type="nucleotide sequence ID" value="NZ_JPRL01000001.1"/>
</dbReference>
<evidence type="ECO:0000313" key="2">
    <source>
        <dbReference type="EMBL" id="KFF04272.1"/>
    </source>
</evidence>
<feature type="transmembrane region" description="Helical" evidence="1">
    <location>
        <begin position="108"/>
        <end position="131"/>
    </location>
</feature>
<feature type="transmembrane region" description="Helical" evidence="1">
    <location>
        <begin position="46"/>
        <end position="70"/>
    </location>
</feature>
<dbReference type="EMBL" id="JPRL01000001">
    <property type="protein sequence ID" value="KFF04272.1"/>
    <property type="molecule type" value="Genomic_DNA"/>
</dbReference>
<keyword evidence="1" id="KW-1133">Transmembrane helix</keyword>
<accession>A0A085ZIK8</accession>
<feature type="transmembrane region" description="Helical" evidence="1">
    <location>
        <begin position="12"/>
        <end position="34"/>
    </location>
</feature>
<name>A0A085ZIK8_9FLAO</name>
<dbReference type="STRING" id="362418.IW19_01460"/>
<dbReference type="AlphaFoldDB" id="A0A085ZIK8"/>
<reference evidence="2 3" key="1">
    <citation type="submission" date="2014-07" db="EMBL/GenBank/DDBJ databases">
        <title>Genome of Flavobacterium reichenbachii LMG 25512.</title>
        <authorList>
            <person name="Stropko S.J."/>
            <person name="Pipes S.E."/>
            <person name="Newman J.D."/>
        </authorList>
    </citation>
    <scope>NUCLEOTIDE SEQUENCE [LARGE SCALE GENOMIC DNA]</scope>
    <source>
        <strain evidence="2 3">LMG 25512</strain>
    </source>
</reference>
<evidence type="ECO:0000313" key="3">
    <source>
        <dbReference type="Proteomes" id="UP000028715"/>
    </source>
</evidence>